<proteinExistence type="predicted"/>
<evidence type="ECO:0000313" key="2">
    <source>
        <dbReference type="Proteomes" id="UP000199634"/>
    </source>
</evidence>
<keyword evidence="2" id="KW-1185">Reference proteome</keyword>
<dbReference type="AlphaFoldDB" id="A0A1H6MA45"/>
<dbReference type="Pfam" id="PF14903">
    <property type="entry name" value="WG_beta_rep"/>
    <property type="match status" value="1"/>
</dbReference>
<evidence type="ECO:0000313" key="1">
    <source>
        <dbReference type="EMBL" id="SEH95776.1"/>
    </source>
</evidence>
<gene>
    <name evidence="1" type="ORF">SAMN02927937_02380</name>
</gene>
<dbReference type="EMBL" id="FNXE01000039">
    <property type="protein sequence ID" value="SEH95776.1"/>
    <property type="molecule type" value="Genomic_DNA"/>
</dbReference>
<name>A0A1H6MA45_9FLAO</name>
<sequence>MRDIATSEVLIPARYNIHEELYSYFHVPQYPLILVSQASGDKKFYVGLNGTEYLETVAVQSKTEGYKIDYRVYLSGSDSATAELQGAMVFWDEIKPFIRAYVTTEKIRVEQNGTQPYVQIVNFTDSTSFRYWTQVDSIKTVQLKEATEPQLSFDPFSEEPYVDAMTLTLTDSTQVIAGYPCTLARLYFGKDVEYQIWYVKDLPRLYFGKHDFLKKIPGLPLKITANTKKTDFGFGIMATSVEKLEIDTTLFDVPEEAPESTDVPDNAYLESLPYPDLIPVSEGGWVGYCDRDMNVIIEPQFYQAEFFETDFSFQITNVNNRDIVRFGSDDYAWVVTMDEKRYRIDKKGNLAYHYNEADFKSDAPFISLDESDGFKVTGIDKTTLFQIMNDSLSIVDPAFYAITKSDTLPPKGTSSSLPDMLIRCYLSRESVPLSTFRDEKTQLEGLKHWDTGQIVIEPKYTMIDMLFNRNLKQAWYPLFHAFSPSDNTSFYVGLDGTEYIIRPEE</sequence>
<protein>
    <submittedName>
        <fullName evidence="1">Uncharacterized protein</fullName>
    </submittedName>
</protein>
<dbReference type="Proteomes" id="UP000199634">
    <property type="component" value="Unassembled WGS sequence"/>
</dbReference>
<organism evidence="1 2">
    <name type="scientific">Paenimyroides marinum</name>
    <dbReference type="NCBI Taxonomy" id="1159016"/>
    <lineage>
        <taxon>Bacteria</taxon>
        <taxon>Pseudomonadati</taxon>
        <taxon>Bacteroidota</taxon>
        <taxon>Flavobacteriia</taxon>
        <taxon>Flavobacteriales</taxon>
        <taxon>Flavobacteriaceae</taxon>
        <taxon>Paenimyroides</taxon>
    </lineage>
</organism>
<dbReference type="STRING" id="1159016.SAMN02927937_02380"/>
<dbReference type="InterPro" id="IPR032774">
    <property type="entry name" value="WG_beta_rep"/>
</dbReference>
<accession>A0A1H6MA45</accession>
<reference evidence="1 2" key="1">
    <citation type="submission" date="2016-10" db="EMBL/GenBank/DDBJ databases">
        <authorList>
            <person name="de Groot N.N."/>
        </authorList>
    </citation>
    <scope>NUCLEOTIDE SEQUENCE [LARGE SCALE GENOMIC DNA]</scope>
    <source>
        <strain evidence="1 2">CGMCC 1.10825</strain>
    </source>
</reference>